<sequence length="475" mass="51058">MKINQNDILDIIQNVGGKDNISLLTHCVTRLRFVLKDESLINEKALKENSLVKGCFSVKGQYQVIIGPGLVDQVYDLVLAETGAKEADSSELKDVEDKAMNPLQKALKLFSDVFYPILPAIVGAGLLLGISNILTNAGIFGKESLVVMYPAIAGLADMITMVANTAFTYIPVLVAWSAVKRFGGSPMLGVLLGLVLINGDLIPGSQMSSVISGAIEPQYWNIFGIDILKIGYQNSVLPALVAAWVLVILEKWLKKHLPNSVQLIFVAPIAIFVTSFLTFLFIGPAMNQVATWITDAIVFAFDKVPILAGFLFGVLWEPLVVTGMHHAFIALNIQLVAATQQSYMLSIITITCVSEAGAVLAMSRLMKSKNQKGIAISAGTAALLGVTEPSMFGVTIAAKYPFICSILSSGVAGILIMIFKIYAVSLGPSGPLAFTIIPAQFWPQHYFCMALAFVLAFVSTLLIGKARQKKGLDVA</sequence>
<protein>
    <submittedName>
        <fullName evidence="15">PTS sucrose transporter subunit IIBC</fullName>
    </submittedName>
</protein>
<keyword evidence="4" id="KW-0762">Sugar transport</keyword>
<keyword evidence="3" id="KW-1003">Cell membrane</keyword>
<organism evidence="15 16">
    <name type="scientific">Anaerostipes butyraticus</name>
    <dbReference type="NCBI Taxonomy" id="645466"/>
    <lineage>
        <taxon>Bacteria</taxon>
        <taxon>Bacillati</taxon>
        <taxon>Bacillota</taxon>
        <taxon>Clostridia</taxon>
        <taxon>Lachnospirales</taxon>
        <taxon>Lachnospiraceae</taxon>
        <taxon>Anaerostipes</taxon>
    </lineage>
</organism>
<reference evidence="15" key="1">
    <citation type="submission" date="2020-06" db="EMBL/GenBank/DDBJ databases">
        <title>Characterization of fructooligosaccharide metabolism and fructooligosaccharide-degrading enzymes in human commensal butyrate producers.</title>
        <authorList>
            <person name="Tanno H."/>
            <person name="Fujii T."/>
            <person name="Hirano K."/>
            <person name="Maeno S."/>
            <person name="Tonozuka T."/>
            <person name="Sakamoto M."/>
            <person name="Ohkuma M."/>
            <person name="Tochio T."/>
            <person name="Endo A."/>
        </authorList>
    </citation>
    <scope>NUCLEOTIDE SEQUENCE</scope>
    <source>
        <strain evidence="15">JCM 17466</strain>
    </source>
</reference>
<feature type="transmembrane region" description="Helical" evidence="12">
    <location>
        <begin position="261"/>
        <end position="283"/>
    </location>
</feature>
<dbReference type="PANTHER" id="PTHR30175:SF4">
    <property type="entry name" value="PTS SYSTEM TREHALOSE-SPECIFIC EIIBC COMPONENT"/>
    <property type="match status" value="1"/>
</dbReference>
<dbReference type="InterPro" id="IPR036878">
    <property type="entry name" value="Glu_permease_IIB"/>
</dbReference>
<comment type="caution">
    <text evidence="15">The sequence shown here is derived from an EMBL/GenBank/DDBJ whole genome shotgun (WGS) entry which is preliminary data.</text>
</comment>
<evidence type="ECO:0000256" key="11">
    <source>
        <dbReference type="PROSITE-ProRule" id="PRU00421"/>
    </source>
</evidence>
<dbReference type="SUPFAM" id="SSF55604">
    <property type="entry name" value="Glucose permease domain IIB"/>
    <property type="match status" value="1"/>
</dbReference>
<proteinExistence type="predicted"/>
<feature type="transmembrane region" description="Helical" evidence="12">
    <location>
        <begin position="230"/>
        <end position="249"/>
    </location>
</feature>
<comment type="subcellular location">
    <subcellularLocation>
        <location evidence="1">Cell membrane</location>
        <topology evidence="1">Multi-pass membrane protein</topology>
    </subcellularLocation>
</comment>
<dbReference type="PROSITE" id="PS01035">
    <property type="entry name" value="PTS_EIIB_TYPE_1_CYS"/>
    <property type="match status" value="1"/>
</dbReference>
<dbReference type="EMBL" id="BLYI01000031">
    <property type="protein sequence ID" value="GFO85240.1"/>
    <property type="molecule type" value="Genomic_DNA"/>
</dbReference>
<evidence type="ECO:0000256" key="4">
    <source>
        <dbReference type="ARBA" id="ARBA00022597"/>
    </source>
</evidence>
<dbReference type="Pfam" id="PF00367">
    <property type="entry name" value="PTS_EIIB"/>
    <property type="match status" value="1"/>
</dbReference>
<dbReference type="CDD" id="cd00212">
    <property type="entry name" value="PTS_IIB_glc"/>
    <property type="match status" value="1"/>
</dbReference>
<dbReference type="InterPro" id="IPR018113">
    <property type="entry name" value="PTrfase_EIIB_Cys"/>
</dbReference>
<evidence type="ECO:0000259" key="14">
    <source>
        <dbReference type="PROSITE" id="PS51103"/>
    </source>
</evidence>
<dbReference type="GO" id="GO:0016301">
    <property type="term" value="F:kinase activity"/>
    <property type="evidence" value="ECO:0007669"/>
    <property type="project" value="UniProtKB-KW"/>
</dbReference>
<feature type="domain" description="PTS EIIB type-1" evidence="13">
    <location>
        <begin position="5"/>
        <end position="88"/>
    </location>
</feature>
<keyword evidence="2" id="KW-0813">Transport</keyword>
<evidence type="ECO:0000313" key="16">
    <source>
        <dbReference type="Proteomes" id="UP000613208"/>
    </source>
</evidence>
<feature type="transmembrane region" description="Helical" evidence="12">
    <location>
        <begin position="343"/>
        <end position="362"/>
    </location>
</feature>
<name>A0A916VCY9_9FIRM</name>
<keyword evidence="16" id="KW-1185">Reference proteome</keyword>
<dbReference type="GO" id="GO:0015771">
    <property type="term" value="P:trehalose transport"/>
    <property type="evidence" value="ECO:0007669"/>
    <property type="project" value="TreeGrafter"/>
</dbReference>
<dbReference type="GO" id="GO:0009401">
    <property type="term" value="P:phosphoenolpyruvate-dependent sugar phosphotransferase system"/>
    <property type="evidence" value="ECO:0007669"/>
    <property type="project" value="UniProtKB-KW"/>
</dbReference>
<dbReference type="GO" id="GO:0008982">
    <property type="term" value="F:protein-N(PI)-phosphohistidine-sugar phosphotransferase activity"/>
    <property type="evidence" value="ECO:0007669"/>
    <property type="project" value="InterPro"/>
</dbReference>
<feature type="transmembrane region" description="Helical" evidence="12">
    <location>
        <begin position="113"/>
        <end position="134"/>
    </location>
</feature>
<feature type="transmembrane region" description="Helical" evidence="12">
    <location>
        <begin position="319"/>
        <end position="337"/>
    </location>
</feature>
<gene>
    <name evidence="15" type="ORF">ANBU17_15870</name>
</gene>
<evidence type="ECO:0000256" key="3">
    <source>
        <dbReference type="ARBA" id="ARBA00022475"/>
    </source>
</evidence>
<evidence type="ECO:0000256" key="10">
    <source>
        <dbReference type="ARBA" id="ARBA00023136"/>
    </source>
</evidence>
<dbReference type="GO" id="GO:0005886">
    <property type="term" value="C:plasma membrane"/>
    <property type="evidence" value="ECO:0007669"/>
    <property type="project" value="UniProtKB-SubCell"/>
</dbReference>
<feature type="transmembrane region" description="Helical" evidence="12">
    <location>
        <begin position="444"/>
        <end position="463"/>
    </location>
</feature>
<dbReference type="Pfam" id="PF02378">
    <property type="entry name" value="PTS_EIIC"/>
    <property type="match status" value="1"/>
</dbReference>
<evidence type="ECO:0000256" key="1">
    <source>
        <dbReference type="ARBA" id="ARBA00004651"/>
    </source>
</evidence>
<dbReference type="GO" id="GO:0090589">
    <property type="term" value="F:protein-phosphocysteine-trehalose phosphotransferase system transporter activity"/>
    <property type="evidence" value="ECO:0007669"/>
    <property type="project" value="TreeGrafter"/>
</dbReference>
<dbReference type="RefSeq" id="WP_201310941.1">
    <property type="nucleotide sequence ID" value="NZ_BLYI01000031.1"/>
</dbReference>
<feature type="domain" description="PTS EIIC type-1" evidence="14">
    <location>
        <begin position="108"/>
        <end position="475"/>
    </location>
</feature>
<evidence type="ECO:0000256" key="8">
    <source>
        <dbReference type="ARBA" id="ARBA00022777"/>
    </source>
</evidence>
<dbReference type="Gene3D" id="3.30.1360.60">
    <property type="entry name" value="Glucose permease domain IIB"/>
    <property type="match status" value="1"/>
</dbReference>
<evidence type="ECO:0000256" key="9">
    <source>
        <dbReference type="ARBA" id="ARBA00022989"/>
    </source>
</evidence>
<accession>A0A916VCY9</accession>
<dbReference type="Proteomes" id="UP000613208">
    <property type="component" value="Unassembled WGS sequence"/>
</dbReference>
<keyword evidence="6" id="KW-0598">Phosphotransferase system</keyword>
<dbReference type="PANTHER" id="PTHR30175">
    <property type="entry name" value="PHOSPHOTRANSFERASE SYSTEM TRANSPORT PROTEIN"/>
    <property type="match status" value="1"/>
</dbReference>
<keyword evidence="9 12" id="KW-1133">Transmembrane helix</keyword>
<dbReference type="AlphaFoldDB" id="A0A916VCY9"/>
<feature type="transmembrane region" description="Helical" evidence="12">
    <location>
        <begin position="146"/>
        <end position="170"/>
    </location>
</feature>
<dbReference type="PROSITE" id="PS51098">
    <property type="entry name" value="PTS_EIIB_TYPE_1"/>
    <property type="match status" value="1"/>
</dbReference>
<keyword evidence="7 12" id="KW-0812">Transmembrane</keyword>
<evidence type="ECO:0000313" key="15">
    <source>
        <dbReference type="EMBL" id="GFO85240.1"/>
    </source>
</evidence>
<evidence type="ECO:0000256" key="5">
    <source>
        <dbReference type="ARBA" id="ARBA00022679"/>
    </source>
</evidence>
<dbReference type="InterPro" id="IPR001996">
    <property type="entry name" value="PTS_IIB_1"/>
</dbReference>
<feature type="transmembrane region" description="Helical" evidence="12">
    <location>
        <begin position="400"/>
        <end position="424"/>
    </location>
</feature>
<evidence type="ECO:0000256" key="6">
    <source>
        <dbReference type="ARBA" id="ARBA00022683"/>
    </source>
</evidence>
<feature type="transmembrane region" description="Helical" evidence="12">
    <location>
        <begin position="182"/>
        <end position="199"/>
    </location>
</feature>
<dbReference type="NCBIfam" id="TIGR00826">
    <property type="entry name" value="EIIB_glc"/>
    <property type="match status" value="1"/>
</dbReference>
<feature type="active site" description="Phosphocysteine intermediate; for EIIB activity" evidence="11">
    <location>
        <position position="27"/>
    </location>
</feature>
<evidence type="ECO:0000259" key="13">
    <source>
        <dbReference type="PROSITE" id="PS51098"/>
    </source>
</evidence>
<evidence type="ECO:0000256" key="7">
    <source>
        <dbReference type="ARBA" id="ARBA00022692"/>
    </source>
</evidence>
<keyword evidence="5" id="KW-0808">Transferase</keyword>
<keyword evidence="10 12" id="KW-0472">Membrane</keyword>
<evidence type="ECO:0000256" key="12">
    <source>
        <dbReference type="SAM" id="Phobius"/>
    </source>
</evidence>
<dbReference type="InterPro" id="IPR003352">
    <property type="entry name" value="PTS_EIIC"/>
</dbReference>
<keyword evidence="8" id="KW-0418">Kinase</keyword>
<dbReference type="InterPro" id="IPR050558">
    <property type="entry name" value="PTS_Sugar-Specific_Components"/>
</dbReference>
<evidence type="ECO:0000256" key="2">
    <source>
        <dbReference type="ARBA" id="ARBA00022448"/>
    </source>
</evidence>
<dbReference type="InterPro" id="IPR013013">
    <property type="entry name" value="PTS_EIIC_1"/>
</dbReference>
<dbReference type="FunFam" id="3.30.1360.60:FF:000001">
    <property type="entry name" value="PTS system glucose-specific IIBC component PtsG"/>
    <property type="match status" value="1"/>
</dbReference>
<dbReference type="PROSITE" id="PS51103">
    <property type="entry name" value="PTS_EIIC_TYPE_1"/>
    <property type="match status" value="1"/>
</dbReference>